<dbReference type="EMBL" id="JARJCM010000414">
    <property type="protein sequence ID" value="KAJ7017362.1"/>
    <property type="molecule type" value="Genomic_DNA"/>
</dbReference>
<keyword evidence="1" id="KW-0812">Transmembrane</keyword>
<keyword evidence="3" id="KW-1185">Reference proteome</keyword>
<keyword evidence="1" id="KW-1133">Transmembrane helix</keyword>
<dbReference type="Proteomes" id="UP001218188">
    <property type="component" value="Unassembled WGS sequence"/>
</dbReference>
<sequence length="487" mass="52896">MPFLPSFEYPVSRTYPGRVFAPSALGGGLVVLLSLATINTALAGYETVTGFDSDFNVTQSLWFNRFLPSAAKSMPGTLCDPRLLGLGDTITTNYSMFQYTIASVNTANAGDSGFLYHGWILDNCDITSLYVNADTNTFMIDYTVLVTCRPDEAQVRQGIDFEITARADFTESTLSGKYGTLFRDQKAGISNQSLDARTWVRSSILATSGAEFATRGLILQALTNGSFPTIISFRAQFPWCPASFGPDAACAVQVPHLNVTDMFEYTPSLGIQLYSSSGQFTEPLITNDTFGIISNTVQAVYAAVRLDLGNPSPNNFLLNTSMISDAITATFPQTHPNRLGILNLPTQSYLYSILVDDGHYSTVTVDFSIAGLLPLTSPGPGVLDGVYLCRFQRAKPPRSAFIAVLVATLSMFTTGWSIFLTIAQAVVKRHKPDANVCQGHTDATPYESEPLLEGNIGAMPMHPRSGTVLSRITALVNSYRLMQQKEI</sequence>
<dbReference type="AlphaFoldDB" id="A0AAD6WLV4"/>
<comment type="caution">
    <text evidence="2">The sequence shown here is derived from an EMBL/GenBank/DDBJ whole genome shotgun (WGS) entry which is preliminary data.</text>
</comment>
<evidence type="ECO:0000313" key="2">
    <source>
        <dbReference type="EMBL" id="KAJ7017362.1"/>
    </source>
</evidence>
<evidence type="ECO:0008006" key="4">
    <source>
        <dbReference type="Google" id="ProtNLM"/>
    </source>
</evidence>
<evidence type="ECO:0000313" key="3">
    <source>
        <dbReference type="Proteomes" id="UP001218188"/>
    </source>
</evidence>
<gene>
    <name evidence="2" type="ORF">C8F04DRAFT_468715</name>
</gene>
<name>A0AAD6WLV4_9AGAR</name>
<feature type="transmembrane region" description="Helical" evidence="1">
    <location>
        <begin position="400"/>
        <end position="427"/>
    </location>
</feature>
<evidence type="ECO:0000256" key="1">
    <source>
        <dbReference type="SAM" id="Phobius"/>
    </source>
</evidence>
<protein>
    <recommendedName>
        <fullName evidence="4">Transmembrane protein</fullName>
    </recommendedName>
</protein>
<accession>A0AAD6WLV4</accession>
<organism evidence="2 3">
    <name type="scientific">Mycena alexandri</name>
    <dbReference type="NCBI Taxonomy" id="1745969"/>
    <lineage>
        <taxon>Eukaryota</taxon>
        <taxon>Fungi</taxon>
        <taxon>Dikarya</taxon>
        <taxon>Basidiomycota</taxon>
        <taxon>Agaricomycotina</taxon>
        <taxon>Agaricomycetes</taxon>
        <taxon>Agaricomycetidae</taxon>
        <taxon>Agaricales</taxon>
        <taxon>Marasmiineae</taxon>
        <taxon>Mycenaceae</taxon>
        <taxon>Mycena</taxon>
    </lineage>
</organism>
<proteinExistence type="predicted"/>
<reference evidence="2" key="1">
    <citation type="submission" date="2023-03" db="EMBL/GenBank/DDBJ databases">
        <title>Massive genome expansion in bonnet fungi (Mycena s.s.) driven by repeated elements and novel gene families across ecological guilds.</title>
        <authorList>
            <consortium name="Lawrence Berkeley National Laboratory"/>
            <person name="Harder C.B."/>
            <person name="Miyauchi S."/>
            <person name="Viragh M."/>
            <person name="Kuo A."/>
            <person name="Thoen E."/>
            <person name="Andreopoulos B."/>
            <person name="Lu D."/>
            <person name="Skrede I."/>
            <person name="Drula E."/>
            <person name="Henrissat B."/>
            <person name="Morin E."/>
            <person name="Kohler A."/>
            <person name="Barry K."/>
            <person name="LaButti K."/>
            <person name="Morin E."/>
            <person name="Salamov A."/>
            <person name="Lipzen A."/>
            <person name="Mereny Z."/>
            <person name="Hegedus B."/>
            <person name="Baldrian P."/>
            <person name="Stursova M."/>
            <person name="Weitz H."/>
            <person name="Taylor A."/>
            <person name="Grigoriev I.V."/>
            <person name="Nagy L.G."/>
            <person name="Martin F."/>
            <person name="Kauserud H."/>
        </authorList>
    </citation>
    <scope>NUCLEOTIDE SEQUENCE</scope>
    <source>
        <strain evidence="2">CBHHK200</strain>
    </source>
</reference>
<keyword evidence="1" id="KW-0472">Membrane</keyword>